<proteinExistence type="predicted"/>
<sequence>MRTTTHFIARSVRRAVERFSPVPLDRLLVGGGGSHNAALLAALAEELETGVFTQEQVGRNSDSKEAVAFALLAYEALQGRPNNLLGATGAKHRVVMGKIQQ</sequence>
<dbReference type="GO" id="GO:0006040">
    <property type="term" value="P:amino sugar metabolic process"/>
    <property type="evidence" value="ECO:0007669"/>
    <property type="project" value="InterPro"/>
</dbReference>
<dbReference type="Gene3D" id="3.30.420.40">
    <property type="match status" value="2"/>
</dbReference>
<dbReference type="GO" id="GO:0009254">
    <property type="term" value="P:peptidoglycan turnover"/>
    <property type="evidence" value="ECO:0007669"/>
    <property type="project" value="InterPro"/>
</dbReference>
<reference evidence="1" key="1">
    <citation type="submission" date="2019-08" db="EMBL/GenBank/DDBJ databases">
        <authorList>
            <person name="Kucharzyk K."/>
            <person name="Murdoch R.W."/>
            <person name="Higgins S."/>
            <person name="Loffler F."/>
        </authorList>
    </citation>
    <scope>NUCLEOTIDE SEQUENCE</scope>
</reference>
<dbReference type="GO" id="GO:0016773">
    <property type="term" value="F:phosphotransferase activity, alcohol group as acceptor"/>
    <property type="evidence" value="ECO:0007669"/>
    <property type="project" value="InterPro"/>
</dbReference>
<dbReference type="AlphaFoldDB" id="A0A645CI56"/>
<gene>
    <name evidence="1" type="primary">anmK_12</name>
    <name evidence="1" type="ORF">SDC9_123606</name>
</gene>
<dbReference type="SUPFAM" id="SSF53067">
    <property type="entry name" value="Actin-like ATPase domain"/>
    <property type="match status" value="1"/>
</dbReference>
<keyword evidence="1" id="KW-0808">Transferase</keyword>
<comment type="caution">
    <text evidence="1">The sequence shown here is derived from an EMBL/GenBank/DDBJ whole genome shotgun (WGS) entry which is preliminary data.</text>
</comment>
<dbReference type="EMBL" id="VSSQ01027384">
    <property type="protein sequence ID" value="MPM76607.1"/>
    <property type="molecule type" value="Genomic_DNA"/>
</dbReference>
<organism evidence="1">
    <name type="scientific">bioreactor metagenome</name>
    <dbReference type="NCBI Taxonomy" id="1076179"/>
    <lineage>
        <taxon>unclassified sequences</taxon>
        <taxon>metagenomes</taxon>
        <taxon>ecological metagenomes</taxon>
    </lineage>
</organism>
<keyword evidence="1" id="KW-0418">Kinase</keyword>
<dbReference type="InterPro" id="IPR005338">
    <property type="entry name" value="Anhydro_N_Ac-Mur_kinase"/>
</dbReference>
<protein>
    <submittedName>
        <fullName evidence="1">Anhydro-N-acetylmuramic acid kinase</fullName>
        <ecNumber evidence="1">2.7.1.170</ecNumber>
    </submittedName>
</protein>
<dbReference type="InterPro" id="IPR043129">
    <property type="entry name" value="ATPase_NBD"/>
</dbReference>
<dbReference type="GO" id="GO:0005524">
    <property type="term" value="F:ATP binding"/>
    <property type="evidence" value="ECO:0007669"/>
    <property type="project" value="InterPro"/>
</dbReference>
<dbReference type="Pfam" id="PF03702">
    <property type="entry name" value="AnmK"/>
    <property type="match status" value="1"/>
</dbReference>
<dbReference type="GO" id="GO:0016301">
    <property type="term" value="F:kinase activity"/>
    <property type="evidence" value="ECO:0007669"/>
    <property type="project" value="UniProtKB-KW"/>
</dbReference>
<accession>A0A645CI56</accession>
<dbReference type="PANTHER" id="PTHR30605:SF0">
    <property type="entry name" value="ANHYDRO-N-ACETYLMURAMIC ACID KINASE"/>
    <property type="match status" value="1"/>
</dbReference>
<dbReference type="EC" id="2.7.1.170" evidence="1"/>
<evidence type="ECO:0000313" key="1">
    <source>
        <dbReference type="EMBL" id="MPM76607.1"/>
    </source>
</evidence>
<dbReference type="PANTHER" id="PTHR30605">
    <property type="entry name" value="ANHYDRO-N-ACETYLMURAMIC ACID KINASE"/>
    <property type="match status" value="1"/>
</dbReference>
<name>A0A645CI56_9ZZZZ</name>